<dbReference type="Gene3D" id="3.40.50.720">
    <property type="entry name" value="NAD(P)-binding Rossmann-like Domain"/>
    <property type="match status" value="1"/>
</dbReference>
<dbReference type="GO" id="GO:0005524">
    <property type="term" value="F:ATP binding"/>
    <property type="evidence" value="ECO:0007669"/>
    <property type="project" value="UniProtKB-KW"/>
</dbReference>
<dbReference type="EMBL" id="FQVI01000003">
    <property type="protein sequence ID" value="SHE61266.1"/>
    <property type="molecule type" value="Genomic_DNA"/>
</dbReference>
<dbReference type="SMART" id="SM00881">
    <property type="entry name" value="CoA_binding"/>
    <property type="match status" value="1"/>
</dbReference>
<dbReference type="STRING" id="1122155.SAMN02745158_01021"/>
<feature type="domain" description="CoA-binding" evidence="4">
    <location>
        <begin position="265"/>
        <end position="359"/>
    </location>
</feature>
<evidence type="ECO:0000256" key="1">
    <source>
        <dbReference type="ARBA" id="ARBA00022598"/>
    </source>
</evidence>
<name>A0A1M4UX16_9CLOT</name>
<dbReference type="Pfam" id="PF13549">
    <property type="entry name" value="ATP-grasp_5"/>
    <property type="match status" value="1"/>
</dbReference>
<dbReference type="Gene3D" id="3.40.50.170">
    <property type="entry name" value="Formyl transferase, N-terminal domain"/>
    <property type="match status" value="1"/>
</dbReference>
<dbReference type="PANTHER" id="PTHR43334">
    <property type="entry name" value="ACETATE--COA LIGASE [ADP-FORMING]"/>
    <property type="match status" value="1"/>
</dbReference>
<dbReference type="InterPro" id="IPR013815">
    <property type="entry name" value="ATP_grasp_subdomain_1"/>
</dbReference>
<dbReference type="Pfam" id="PF13607">
    <property type="entry name" value="Succ_CoA_lig"/>
    <property type="match status" value="1"/>
</dbReference>
<dbReference type="Pfam" id="PF13380">
    <property type="entry name" value="CoA_binding_2"/>
    <property type="match status" value="1"/>
</dbReference>
<dbReference type="InterPro" id="IPR036477">
    <property type="entry name" value="Formyl_transf_N_sf"/>
</dbReference>
<dbReference type="InterPro" id="IPR036291">
    <property type="entry name" value="NAD(P)-bd_dom_sf"/>
</dbReference>
<dbReference type="Gene3D" id="3.40.50.261">
    <property type="entry name" value="Succinyl-CoA synthetase domains"/>
    <property type="match status" value="2"/>
</dbReference>
<dbReference type="Pfam" id="PF00551">
    <property type="entry name" value="Formyl_trans_N"/>
    <property type="match status" value="1"/>
</dbReference>
<dbReference type="Gene3D" id="3.30.1490.20">
    <property type="entry name" value="ATP-grasp fold, A domain"/>
    <property type="match status" value="1"/>
</dbReference>
<evidence type="ECO:0000313" key="6">
    <source>
        <dbReference type="Proteomes" id="UP000184245"/>
    </source>
</evidence>
<evidence type="ECO:0000259" key="4">
    <source>
        <dbReference type="SMART" id="SM00881"/>
    </source>
</evidence>
<dbReference type="PANTHER" id="PTHR43334:SF1">
    <property type="entry name" value="3-HYDROXYPROPIONATE--COA LIGASE [ADP-FORMING]"/>
    <property type="match status" value="1"/>
</dbReference>
<dbReference type="Gene3D" id="3.30.470.20">
    <property type="entry name" value="ATP-grasp fold, B domain"/>
    <property type="match status" value="1"/>
</dbReference>
<dbReference type="InterPro" id="IPR051538">
    <property type="entry name" value="Acyl-CoA_Synth/Transferase"/>
</dbReference>
<dbReference type="AlphaFoldDB" id="A0A1M4UX16"/>
<organism evidence="5 6">
    <name type="scientific">Lactonifactor longoviformis DSM 17459</name>
    <dbReference type="NCBI Taxonomy" id="1122155"/>
    <lineage>
        <taxon>Bacteria</taxon>
        <taxon>Bacillati</taxon>
        <taxon>Bacillota</taxon>
        <taxon>Clostridia</taxon>
        <taxon>Eubacteriales</taxon>
        <taxon>Clostridiaceae</taxon>
        <taxon>Lactonifactor</taxon>
    </lineage>
</organism>
<sequence length="943" mass="102879">MRPLVAAGRKLRVMGFTSGSGNTLWKAWELQQELEKTLEGCPYEIIGIFSDQPESAAVKRADDYGIKKAAIDIRKFYAERRRPLRDMELRREYDRQARKLYEEWEPDIIMLAGYVWAVTDEVTERYTMLNVHPGDLTVVRDGKRVLAGANGIKAAFREKQKVLCASSHLVTSEVDGGPVLITSPPVPVDYQLHEDEDERFRYYLKLVNEQSRTTGARTLLELALGHFRQDEQNHLYYRGRPAPQGIRLDNWNQYLPSCLRSMEGMIRPRSIAVLGASAKPGIGKAIVKNIISQGFSGSLYAVNVRGEDAEGAKGYTSVKEIPGDLDMAVAALPSHAVAGIAEECGQKGVKSLVCISAGFRETGEEGEAREQRLMEIVQKYSMCMIGPNCMGVINTDADVSLNATILSNPPEVGNVAMITQSGALGAAFLDFAADLAIGYSLVVSTGNQADMNVCDFLPLAEKDKNTKVILLYLEEISEPARFRKIVSRMKKPVVVIKSGRTRAGAAAASSHTGSMAGDDAIADALLKQAGAVRASTLEEAFILTAALSKLPVLRGKRIGILSNTGGLGILAADALTERGYQLPALPEESAVRLKPMLLPEASVRNPMDLVAPALPVHYNLAAKEMIHSGLFDALLVTCVPAATVDTESIGEAMADTLRQSHIPVLTCFFAPNLGKGAREVMRRNQIPTFDYPEQMAVVLDGMHPKTAGGEFVFEKGNREAREETVNILADYKSGYLKPADCFRVLHAYGIPAAGCGYLEAPEDAGHLDLRYPVVAKIDHPDILHKADVGGVRLNISSPAELQETAEAWFVRFPGLRGILVQEQISGKTELILGGVKDPATGHGVLVGMGGTNVEVTKDIAFGHVPAERCYIKQMIQSLREYPVLKGYRGAEGVDLKQLEDAAARVNQLLLDFPEIEELDINPLIFDEAEKRFIGADARIKISR</sequence>
<evidence type="ECO:0000256" key="2">
    <source>
        <dbReference type="ARBA" id="ARBA00022741"/>
    </source>
</evidence>
<keyword evidence="3" id="KW-0067">ATP-binding</keyword>
<gene>
    <name evidence="5" type="ORF">SAMN02745158_01021</name>
</gene>
<dbReference type="InterPro" id="IPR003781">
    <property type="entry name" value="CoA-bd"/>
</dbReference>
<dbReference type="SUPFAM" id="SSF53328">
    <property type="entry name" value="Formyltransferase"/>
    <property type="match status" value="1"/>
</dbReference>
<dbReference type="SUPFAM" id="SSF51735">
    <property type="entry name" value="NAD(P)-binding Rossmann-fold domains"/>
    <property type="match status" value="1"/>
</dbReference>
<keyword evidence="2" id="KW-0547">Nucleotide-binding</keyword>
<accession>A0A1M4UX16</accession>
<dbReference type="GO" id="GO:0016740">
    <property type="term" value="F:transferase activity"/>
    <property type="evidence" value="ECO:0007669"/>
    <property type="project" value="UniProtKB-KW"/>
</dbReference>
<protein>
    <submittedName>
        <fullName evidence="5">Acetyltransferase</fullName>
    </submittedName>
</protein>
<dbReference type="Proteomes" id="UP000184245">
    <property type="component" value="Unassembled WGS sequence"/>
</dbReference>
<dbReference type="SUPFAM" id="SSF52210">
    <property type="entry name" value="Succinyl-CoA synthetase domains"/>
    <property type="match status" value="2"/>
</dbReference>
<dbReference type="GO" id="GO:0016874">
    <property type="term" value="F:ligase activity"/>
    <property type="evidence" value="ECO:0007669"/>
    <property type="project" value="UniProtKB-KW"/>
</dbReference>
<dbReference type="SUPFAM" id="SSF56059">
    <property type="entry name" value="Glutathione synthetase ATP-binding domain-like"/>
    <property type="match status" value="1"/>
</dbReference>
<keyword evidence="1" id="KW-0436">Ligase</keyword>
<dbReference type="RefSeq" id="WP_072849545.1">
    <property type="nucleotide sequence ID" value="NZ_FQVI01000003.1"/>
</dbReference>
<dbReference type="InterPro" id="IPR002376">
    <property type="entry name" value="Formyl_transf_N"/>
</dbReference>
<proteinExistence type="predicted"/>
<dbReference type="OrthoDB" id="9804695at2"/>
<keyword evidence="5" id="KW-0808">Transferase</keyword>
<reference evidence="5 6" key="1">
    <citation type="submission" date="2016-11" db="EMBL/GenBank/DDBJ databases">
        <authorList>
            <person name="Jaros S."/>
            <person name="Januszkiewicz K."/>
            <person name="Wedrychowicz H."/>
        </authorList>
    </citation>
    <scope>NUCLEOTIDE SEQUENCE [LARGE SCALE GENOMIC DNA]</scope>
    <source>
        <strain evidence="5 6">DSM 17459</strain>
    </source>
</reference>
<evidence type="ECO:0000256" key="3">
    <source>
        <dbReference type="ARBA" id="ARBA00022840"/>
    </source>
</evidence>
<evidence type="ECO:0000313" key="5">
    <source>
        <dbReference type="EMBL" id="SHE61266.1"/>
    </source>
</evidence>
<keyword evidence="6" id="KW-1185">Reference proteome</keyword>
<dbReference type="InterPro" id="IPR032875">
    <property type="entry name" value="Succ_CoA_lig_flav_dom"/>
</dbReference>
<dbReference type="InterPro" id="IPR016102">
    <property type="entry name" value="Succinyl-CoA_synth-like"/>
</dbReference>